<dbReference type="Gene3D" id="3.30.750.24">
    <property type="entry name" value="STAS domain"/>
    <property type="match status" value="1"/>
</dbReference>
<evidence type="ECO:0000313" key="7">
    <source>
        <dbReference type="EMBL" id="GAA2346182.1"/>
    </source>
</evidence>
<feature type="transmembrane region" description="Helical" evidence="5">
    <location>
        <begin position="46"/>
        <end position="65"/>
    </location>
</feature>
<evidence type="ECO:0000256" key="4">
    <source>
        <dbReference type="ARBA" id="ARBA00023136"/>
    </source>
</evidence>
<accession>A0ABN3G802</accession>
<dbReference type="SUPFAM" id="SSF52091">
    <property type="entry name" value="SpoIIaa-like"/>
    <property type="match status" value="1"/>
</dbReference>
<evidence type="ECO:0000259" key="6">
    <source>
        <dbReference type="PROSITE" id="PS50801"/>
    </source>
</evidence>
<comment type="caution">
    <text evidence="7">The sequence shown here is derived from an EMBL/GenBank/DDBJ whole genome shotgun (WGS) entry which is preliminary data.</text>
</comment>
<keyword evidence="3 5" id="KW-1133">Transmembrane helix</keyword>
<dbReference type="EMBL" id="BAAASX010000008">
    <property type="protein sequence ID" value="GAA2346182.1"/>
    <property type="molecule type" value="Genomic_DNA"/>
</dbReference>
<name>A0ABN3G802_9ACTN</name>
<dbReference type="Proteomes" id="UP001501584">
    <property type="component" value="Unassembled WGS sequence"/>
</dbReference>
<protein>
    <submittedName>
        <fullName evidence="7">SulP family inorganic anion transporter</fullName>
    </submittedName>
</protein>
<evidence type="ECO:0000256" key="2">
    <source>
        <dbReference type="ARBA" id="ARBA00022692"/>
    </source>
</evidence>
<dbReference type="InterPro" id="IPR001902">
    <property type="entry name" value="SLC26A/SulP_fam"/>
</dbReference>
<feature type="transmembrane region" description="Helical" evidence="5">
    <location>
        <begin position="72"/>
        <end position="95"/>
    </location>
</feature>
<feature type="transmembrane region" description="Helical" evidence="5">
    <location>
        <begin position="366"/>
        <end position="387"/>
    </location>
</feature>
<dbReference type="PANTHER" id="PTHR11814">
    <property type="entry name" value="SULFATE TRANSPORTER"/>
    <property type="match status" value="1"/>
</dbReference>
<evidence type="ECO:0000313" key="8">
    <source>
        <dbReference type="Proteomes" id="UP001501584"/>
    </source>
</evidence>
<evidence type="ECO:0000256" key="3">
    <source>
        <dbReference type="ARBA" id="ARBA00022989"/>
    </source>
</evidence>
<sequence length="584" mass="61146">MNQPIRDNQLMTTIRETTATKRRRFRQLFPERSDYLHLSRHWHTDLLAGLTVAVVALPLALGFGIASGLGAFAGLITSIIAGVLAALLGGSNLQVTGPTGTMAVVLVPLAATHSHAGVMLVGIMAGLMLVVLALAGAGRYARYVPVPVVEGFTAGVGIVIAVQQLPPALGLPAQNAHLISGAWESLSAFAADPNWAPPAIAFGVAAAILLGSRLHSQIPTPLLAVIVASLVTWWANAEASVIGSLPRTIPAPEADFLDFAEVPQLVAAAVAICALCALESLLSATVADNMTVDQHHNPDRELFGQGIANLVTPFFGGMPSSGALARTAVNVRSGAAGRLASLTHAIVLALMMLALAPLVAHVPLAALAGVLIATSIRMIEVGSMLALARSTRADAAVMWLTLAATVLFNLVWAVAVGIALAGLLALGRISRSVSVEEEPIEPADHHDEEAALLHEHIVAYRLEGPLFFAAAHRFLLQLLDVADVRVVVLRMSRVSTMDASGATVLADAIKRLEHRGIAVYLSGLEPVHAKPLAALGILELLWQQGRLFEHTSEAIAAARQRLKADGLLEQLEAEAAAEAEAERP</sequence>
<dbReference type="Pfam" id="PF00916">
    <property type="entry name" value="Sulfate_transp"/>
    <property type="match status" value="1"/>
</dbReference>
<comment type="subcellular location">
    <subcellularLocation>
        <location evidence="1">Membrane</location>
        <topology evidence="1">Multi-pass membrane protein</topology>
    </subcellularLocation>
</comment>
<keyword evidence="4 5" id="KW-0472">Membrane</keyword>
<keyword evidence="8" id="KW-1185">Reference proteome</keyword>
<feature type="transmembrane region" description="Helical" evidence="5">
    <location>
        <begin position="399"/>
        <end position="426"/>
    </location>
</feature>
<feature type="domain" description="STAS" evidence="6">
    <location>
        <begin position="447"/>
        <end position="558"/>
    </location>
</feature>
<feature type="transmembrane region" description="Helical" evidence="5">
    <location>
        <begin position="339"/>
        <end position="360"/>
    </location>
</feature>
<reference evidence="7 8" key="1">
    <citation type="journal article" date="2019" name="Int. J. Syst. Evol. Microbiol.">
        <title>The Global Catalogue of Microorganisms (GCM) 10K type strain sequencing project: providing services to taxonomists for standard genome sequencing and annotation.</title>
        <authorList>
            <consortium name="The Broad Institute Genomics Platform"/>
            <consortium name="The Broad Institute Genome Sequencing Center for Infectious Disease"/>
            <person name="Wu L."/>
            <person name="Ma J."/>
        </authorList>
    </citation>
    <scope>NUCLEOTIDE SEQUENCE [LARGE SCALE GENOMIC DNA]</scope>
    <source>
        <strain evidence="7 8">JCM 6238</strain>
    </source>
</reference>
<feature type="transmembrane region" description="Helical" evidence="5">
    <location>
        <begin position="195"/>
        <end position="211"/>
    </location>
</feature>
<feature type="transmembrane region" description="Helical" evidence="5">
    <location>
        <begin position="265"/>
        <end position="287"/>
    </location>
</feature>
<dbReference type="PROSITE" id="PS50801">
    <property type="entry name" value="STAS"/>
    <property type="match status" value="1"/>
</dbReference>
<evidence type="ECO:0000256" key="1">
    <source>
        <dbReference type="ARBA" id="ARBA00004141"/>
    </source>
</evidence>
<gene>
    <name evidence="7" type="ORF">GCM10010403_44760</name>
</gene>
<proteinExistence type="predicted"/>
<dbReference type="Pfam" id="PF01740">
    <property type="entry name" value="STAS"/>
    <property type="match status" value="1"/>
</dbReference>
<feature type="transmembrane region" description="Helical" evidence="5">
    <location>
        <begin position="143"/>
        <end position="162"/>
    </location>
</feature>
<keyword evidence="2 5" id="KW-0812">Transmembrane</keyword>
<dbReference type="InterPro" id="IPR011547">
    <property type="entry name" value="SLC26A/SulP_dom"/>
</dbReference>
<evidence type="ECO:0000256" key="5">
    <source>
        <dbReference type="SAM" id="Phobius"/>
    </source>
</evidence>
<dbReference type="InterPro" id="IPR036513">
    <property type="entry name" value="STAS_dom_sf"/>
</dbReference>
<dbReference type="InterPro" id="IPR002645">
    <property type="entry name" value="STAS_dom"/>
</dbReference>
<dbReference type="CDD" id="cd07042">
    <property type="entry name" value="STAS_SulP_like_sulfate_transporter"/>
    <property type="match status" value="1"/>
</dbReference>
<feature type="transmembrane region" description="Helical" evidence="5">
    <location>
        <begin position="115"/>
        <end position="136"/>
    </location>
</feature>
<organism evidence="7 8">
    <name type="scientific">Glycomyces rutgersensis</name>
    <dbReference type="NCBI Taxonomy" id="58115"/>
    <lineage>
        <taxon>Bacteria</taxon>
        <taxon>Bacillati</taxon>
        <taxon>Actinomycetota</taxon>
        <taxon>Actinomycetes</taxon>
        <taxon>Glycomycetales</taxon>
        <taxon>Glycomycetaceae</taxon>
        <taxon>Glycomyces</taxon>
    </lineage>
</organism>